<dbReference type="InterPro" id="IPR036388">
    <property type="entry name" value="WH-like_DNA-bd_sf"/>
</dbReference>
<dbReference type="EMBL" id="CP059733">
    <property type="protein sequence ID" value="WDE06702.1"/>
    <property type="molecule type" value="Genomic_DNA"/>
</dbReference>
<sequence>MRYQFKDFEFNSASLVLSQNGETVDIRHNEAKLLALLLERSDEVLSKEEILSRVWQDKVVSEQAVFQNISHLRNLFGNQAIKTFPKRGYQWQLETEPVSSVPQTNSNPAPAQPQTTVAAAAPKRPYWLYAVLSAIVLLSIAIMSWPEKPAEDSAVPAIKMAYIPLPDAQDNTDIALADNSHFDFTALTELETDYFEASAELEYPVLKDRHPFVLTGHTRTHDSQVYLDFLLKGPFGEWQGQISAPSKKHAVEQLQQHLKQPFIYDFLSAAQPPELKQANLLIAHQQAPEDLITLARLITTYTDTGEFEKAMVMADKLANIAQSQNNVQHTGNAYLYQSRILTRKELFELSAQKLALAIEQFEQIGDLKRLADAWHAQSWLDHQQEDYPAIKASLLKAAQLAFTAGDKARELDALTYLSIMAHKHHRETDKYLYLQQAENKMKAYQLPVYHFSKVPFHYAIFATKPADKEPHLKQVLEFSALTPDHWVAQSSRKQLVQNYIAQDRLTEAQALIDSQQTDNAHNSYLKTLLAQARQQTHAFISQAQRTFEQAHLAGQQSLSLDAALLLCSAPNSGESSPQINYDFYWQYINDNAPPYWRRANKNKLLALNL</sequence>
<feature type="transmembrane region" description="Helical" evidence="4">
    <location>
        <begin position="126"/>
        <end position="145"/>
    </location>
</feature>
<dbReference type="KEGG" id="tvd:SG34_007295"/>
<dbReference type="Gene3D" id="1.25.40.10">
    <property type="entry name" value="Tetratricopeptide repeat domain"/>
    <property type="match status" value="1"/>
</dbReference>
<feature type="compositionally biased region" description="Polar residues" evidence="3">
    <location>
        <begin position="97"/>
        <end position="107"/>
    </location>
</feature>
<keyword evidence="1 2" id="KW-0238">DNA-binding</keyword>
<feature type="DNA-binding region" description="OmpR/PhoB-type" evidence="2">
    <location>
        <begin position="1"/>
        <end position="93"/>
    </location>
</feature>
<reference evidence="6 7" key="1">
    <citation type="journal article" date="2015" name="Genome Announc.">
        <title>Draft Genome Sequences of Marine Isolates of Thalassomonas viridans and Thalassomonas actiniarum.</title>
        <authorList>
            <person name="Olonade I."/>
            <person name="van Zyl L.J."/>
            <person name="Trindade M."/>
        </authorList>
    </citation>
    <scope>NUCLEOTIDE SEQUENCE [LARGE SCALE GENOMIC DNA]</scope>
    <source>
        <strain evidence="6 7">XOM25</strain>
    </source>
</reference>
<dbReference type="InterPro" id="IPR016032">
    <property type="entry name" value="Sig_transdc_resp-reg_C-effctor"/>
</dbReference>
<feature type="region of interest" description="Disordered" evidence="3">
    <location>
        <begin position="96"/>
        <end position="116"/>
    </location>
</feature>
<dbReference type="Pfam" id="PF00486">
    <property type="entry name" value="Trans_reg_C"/>
    <property type="match status" value="1"/>
</dbReference>
<proteinExistence type="predicted"/>
<dbReference type="GO" id="GO:0006355">
    <property type="term" value="P:regulation of DNA-templated transcription"/>
    <property type="evidence" value="ECO:0007669"/>
    <property type="project" value="InterPro"/>
</dbReference>
<dbReference type="GO" id="GO:0003677">
    <property type="term" value="F:DNA binding"/>
    <property type="evidence" value="ECO:0007669"/>
    <property type="project" value="UniProtKB-UniRule"/>
</dbReference>
<keyword evidence="4" id="KW-0812">Transmembrane</keyword>
<keyword evidence="4" id="KW-1133">Transmembrane helix</keyword>
<accession>A0AAF0C8Q8</accession>
<protein>
    <submittedName>
        <fullName evidence="6">Winged helix-turn-helix domain-containing protein</fullName>
    </submittedName>
</protein>
<gene>
    <name evidence="6" type="ORF">SG34_007295</name>
</gene>
<dbReference type="SUPFAM" id="SSF46894">
    <property type="entry name" value="C-terminal effector domain of the bipartite response regulators"/>
    <property type="match status" value="1"/>
</dbReference>
<evidence type="ECO:0000256" key="2">
    <source>
        <dbReference type="PROSITE-ProRule" id="PRU01091"/>
    </source>
</evidence>
<dbReference type="SMART" id="SM00862">
    <property type="entry name" value="Trans_reg_C"/>
    <property type="match status" value="1"/>
</dbReference>
<dbReference type="InterPro" id="IPR001867">
    <property type="entry name" value="OmpR/PhoB-type_DNA-bd"/>
</dbReference>
<keyword evidence="4" id="KW-0472">Membrane</keyword>
<dbReference type="Gene3D" id="1.10.10.10">
    <property type="entry name" value="Winged helix-like DNA-binding domain superfamily/Winged helix DNA-binding domain"/>
    <property type="match status" value="1"/>
</dbReference>
<evidence type="ECO:0000256" key="1">
    <source>
        <dbReference type="ARBA" id="ARBA00023125"/>
    </source>
</evidence>
<dbReference type="PROSITE" id="PS51755">
    <property type="entry name" value="OMPR_PHOB"/>
    <property type="match status" value="1"/>
</dbReference>
<evidence type="ECO:0000256" key="4">
    <source>
        <dbReference type="SAM" id="Phobius"/>
    </source>
</evidence>
<feature type="domain" description="OmpR/PhoB-type" evidence="5">
    <location>
        <begin position="1"/>
        <end position="93"/>
    </location>
</feature>
<evidence type="ECO:0000313" key="6">
    <source>
        <dbReference type="EMBL" id="WDE06702.1"/>
    </source>
</evidence>
<evidence type="ECO:0000256" key="3">
    <source>
        <dbReference type="SAM" id="MobiDB-lite"/>
    </source>
</evidence>
<dbReference type="InterPro" id="IPR011990">
    <property type="entry name" value="TPR-like_helical_dom_sf"/>
</dbReference>
<reference evidence="6 7" key="2">
    <citation type="journal article" date="2022" name="Mar. Drugs">
        <title>Bioassay-Guided Fractionation Leads to the Detection of Cholic Acid Generated by the Rare Thalassomonas sp.</title>
        <authorList>
            <person name="Pheiffer F."/>
            <person name="Schneider Y.K."/>
            <person name="Hansen E.H."/>
            <person name="Andersen J.H."/>
            <person name="Isaksson J."/>
            <person name="Busche T."/>
            <person name="R C."/>
            <person name="Kalinowski J."/>
            <person name="Zyl L.V."/>
            <person name="Trindade M."/>
        </authorList>
    </citation>
    <scope>NUCLEOTIDE SEQUENCE [LARGE SCALE GENOMIC DNA]</scope>
    <source>
        <strain evidence="6 7">XOM25</strain>
    </source>
</reference>
<dbReference type="AlphaFoldDB" id="A0AAF0C8Q8"/>
<dbReference type="GO" id="GO:0000160">
    <property type="term" value="P:phosphorelay signal transduction system"/>
    <property type="evidence" value="ECO:0007669"/>
    <property type="project" value="InterPro"/>
</dbReference>
<evidence type="ECO:0000259" key="5">
    <source>
        <dbReference type="PROSITE" id="PS51755"/>
    </source>
</evidence>
<organism evidence="6 7">
    <name type="scientific">Thalassomonas viridans</name>
    <dbReference type="NCBI Taxonomy" id="137584"/>
    <lineage>
        <taxon>Bacteria</taxon>
        <taxon>Pseudomonadati</taxon>
        <taxon>Pseudomonadota</taxon>
        <taxon>Gammaproteobacteria</taxon>
        <taxon>Alteromonadales</taxon>
        <taxon>Colwelliaceae</taxon>
        <taxon>Thalassomonas</taxon>
    </lineage>
</organism>
<dbReference type="Proteomes" id="UP000032352">
    <property type="component" value="Chromosome"/>
</dbReference>
<evidence type="ECO:0000313" key="7">
    <source>
        <dbReference type="Proteomes" id="UP000032352"/>
    </source>
</evidence>
<dbReference type="RefSeq" id="WP_044840562.1">
    <property type="nucleotide sequence ID" value="NZ_CP059733.1"/>
</dbReference>
<name>A0AAF0C8Q8_9GAMM</name>
<keyword evidence="7" id="KW-1185">Reference proteome</keyword>